<dbReference type="eggNOG" id="COG0144">
    <property type="taxonomic scope" value="Bacteria"/>
</dbReference>
<dbReference type="GO" id="GO:0003723">
    <property type="term" value="F:RNA binding"/>
    <property type="evidence" value="ECO:0007669"/>
    <property type="project" value="UniProtKB-UniRule"/>
</dbReference>
<gene>
    <name evidence="9" type="ORF">FC39_GL001451</name>
</gene>
<dbReference type="RefSeq" id="WP_025080491.1">
    <property type="nucleotide sequence ID" value="NZ_AZGI01000054.1"/>
</dbReference>
<evidence type="ECO:0000256" key="5">
    <source>
        <dbReference type="ARBA" id="ARBA00022691"/>
    </source>
</evidence>
<evidence type="ECO:0000256" key="4">
    <source>
        <dbReference type="ARBA" id="ARBA00022679"/>
    </source>
</evidence>
<dbReference type="PATRIC" id="fig|1423754.3.peg.1494"/>
<dbReference type="PRINTS" id="PR02008">
    <property type="entry name" value="RCMTFAMILY"/>
</dbReference>
<organism evidence="9 10">
    <name type="scientific">Lactobacillus hamsteri DSM 5661 = JCM 6256</name>
    <dbReference type="NCBI Taxonomy" id="1423754"/>
    <lineage>
        <taxon>Bacteria</taxon>
        <taxon>Bacillati</taxon>
        <taxon>Bacillota</taxon>
        <taxon>Bacilli</taxon>
        <taxon>Lactobacillales</taxon>
        <taxon>Lactobacillaceae</taxon>
        <taxon>Lactobacillus</taxon>
    </lineage>
</organism>
<keyword evidence="4 7" id="KW-0808">Transferase</keyword>
<keyword evidence="6 7" id="KW-0694">RNA-binding</keyword>
<dbReference type="PANTHER" id="PTHR22807">
    <property type="entry name" value="NOP2 YEAST -RELATED NOL1/NOP2/FMU SUN DOMAIN-CONTAINING"/>
    <property type="match status" value="1"/>
</dbReference>
<keyword evidence="3 7" id="KW-0489">Methyltransferase</keyword>
<dbReference type="Pfam" id="PF01189">
    <property type="entry name" value="Methyltr_RsmB-F"/>
    <property type="match status" value="1"/>
</dbReference>
<dbReference type="InterPro" id="IPR011023">
    <property type="entry name" value="Nop2p"/>
</dbReference>
<name>A0A0R1Y6W8_9LACO</name>
<dbReference type="Pfam" id="PF17126">
    <property type="entry name" value="RsmF_methylt_CI"/>
    <property type="match status" value="1"/>
</dbReference>
<dbReference type="InterPro" id="IPR001678">
    <property type="entry name" value="MeTrfase_RsmB-F_NOP2_dom"/>
</dbReference>
<dbReference type="GO" id="GO:0006396">
    <property type="term" value="P:RNA processing"/>
    <property type="evidence" value="ECO:0007669"/>
    <property type="project" value="InterPro"/>
</dbReference>
<dbReference type="InterPro" id="IPR027391">
    <property type="entry name" value="Nol1_Nop2_Fmu_2"/>
</dbReference>
<dbReference type="Gene3D" id="2.30.130.60">
    <property type="match status" value="1"/>
</dbReference>
<evidence type="ECO:0000256" key="6">
    <source>
        <dbReference type="ARBA" id="ARBA00022884"/>
    </source>
</evidence>
<dbReference type="AlphaFoldDB" id="A0A0R1Y6W8"/>
<evidence type="ECO:0000256" key="2">
    <source>
        <dbReference type="ARBA" id="ARBA00022490"/>
    </source>
</evidence>
<feature type="active site" description="Nucleophile" evidence="7">
    <location>
        <position position="226"/>
    </location>
</feature>
<dbReference type="PROSITE" id="PS51686">
    <property type="entry name" value="SAM_MT_RSMB_NOP"/>
    <property type="match status" value="1"/>
</dbReference>
<comment type="similarity">
    <text evidence="1 7">Belongs to the class I-like SAM-binding methyltransferase superfamily. RsmB/NOP family.</text>
</comment>
<dbReference type="GO" id="GO:0001510">
    <property type="term" value="P:RNA methylation"/>
    <property type="evidence" value="ECO:0007669"/>
    <property type="project" value="InterPro"/>
</dbReference>
<feature type="domain" description="SAM-dependent MTase RsmB/NOP-type" evidence="8">
    <location>
        <begin position="14"/>
        <end position="296"/>
    </location>
</feature>
<sequence length="465" mass="52595">MLNLPIEFKDKYQKLLGNDEAEKMFSAMDQESKKAYRINPLKFENNVSYDKTEEVPDIPNAFYGEVSGQDPEWVSGTVYSQDPSAMFPAWIANVQAGEKVLDLCAAPGGKSTALGQALKGEGLLVANEISASRVKALRENIERWGISNALITNNDSFALAKVFPQFFDKILVDAPCSGEGMFRKNPEAIEYWSPEYVQTCQDRQQEILEQAVKMLKPGGKLIYSTCTFSPEEDEEIVSWLVKNYKMEIQPITMINSDKVSHGRPEWGSVDHLERTLRFWPQDNLGEGQFAAILKMPGELGKENSKKSKKKKKDKRNNLSLTKDEKEYIAKVLDKFNLPKEISDWQKRALVRKDHVFIPAISEQNLKGLNIVNDGLELGILKKKRFEPGHHLAEALGQVEQKNVINLSSEEDYMSYLHGETVKVDTDLRGFVLVAFNKMIFSFGKIAGNGVLKNFYPKGLRILKKD</sequence>
<dbReference type="STRING" id="1423754.FC39_GL001451"/>
<dbReference type="Proteomes" id="UP000051223">
    <property type="component" value="Unassembled WGS sequence"/>
</dbReference>
<dbReference type="Gene3D" id="3.40.50.150">
    <property type="entry name" value="Vaccinia Virus protein VP39"/>
    <property type="match status" value="1"/>
</dbReference>
<dbReference type="Pfam" id="PF13636">
    <property type="entry name" value="Methyltranf_PUA"/>
    <property type="match status" value="1"/>
</dbReference>
<feature type="binding site" evidence="7">
    <location>
        <begin position="104"/>
        <end position="110"/>
    </location>
    <ligand>
        <name>S-adenosyl-L-methionine</name>
        <dbReference type="ChEBI" id="CHEBI:59789"/>
    </ligand>
</feature>
<accession>A0A0R1Y6W8</accession>
<proteinExistence type="inferred from homology"/>
<evidence type="ECO:0000256" key="7">
    <source>
        <dbReference type="PROSITE-ProRule" id="PRU01023"/>
    </source>
</evidence>
<dbReference type="Pfam" id="PF17125">
    <property type="entry name" value="Methyltr_RsmF_N"/>
    <property type="match status" value="1"/>
</dbReference>
<dbReference type="GO" id="GO:0008173">
    <property type="term" value="F:RNA methyltransferase activity"/>
    <property type="evidence" value="ECO:0007669"/>
    <property type="project" value="InterPro"/>
</dbReference>
<evidence type="ECO:0000313" key="10">
    <source>
        <dbReference type="Proteomes" id="UP000051223"/>
    </source>
</evidence>
<dbReference type="InterPro" id="IPR031340">
    <property type="entry name" value="RsmF_methylt_CI"/>
</dbReference>
<feature type="binding site" evidence="7">
    <location>
        <position position="128"/>
    </location>
    <ligand>
        <name>S-adenosyl-L-methionine</name>
        <dbReference type="ChEBI" id="CHEBI:59789"/>
    </ligand>
</feature>
<keyword evidence="2" id="KW-0963">Cytoplasm</keyword>
<dbReference type="InterPro" id="IPR018314">
    <property type="entry name" value="RsmB/NOL1/NOP2-like_CS"/>
</dbReference>
<dbReference type="EMBL" id="AZGI01000054">
    <property type="protein sequence ID" value="KRM38058.1"/>
    <property type="molecule type" value="Genomic_DNA"/>
</dbReference>
<evidence type="ECO:0000256" key="1">
    <source>
        <dbReference type="ARBA" id="ARBA00007494"/>
    </source>
</evidence>
<protein>
    <submittedName>
        <fullName evidence="9">NOL1 NOP2 sun family protein</fullName>
    </submittedName>
</protein>
<dbReference type="CDD" id="cd21147">
    <property type="entry name" value="RsmF_methylt_CTD1"/>
    <property type="match status" value="1"/>
</dbReference>
<dbReference type="InterPro" id="IPR029063">
    <property type="entry name" value="SAM-dependent_MTases_sf"/>
</dbReference>
<evidence type="ECO:0000313" key="9">
    <source>
        <dbReference type="EMBL" id="KRM38058.1"/>
    </source>
</evidence>
<dbReference type="CDD" id="cd02440">
    <property type="entry name" value="AdoMet_MTases"/>
    <property type="match status" value="1"/>
</dbReference>
<dbReference type="InterPro" id="IPR049560">
    <property type="entry name" value="MeTrfase_RsmB-F_NOP2_cat"/>
</dbReference>
<keyword evidence="10" id="KW-1185">Reference proteome</keyword>
<reference evidence="9 10" key="1">
    <citation type="journal article" date="2015" name="Genome Announc.">
        <title>Expanding the biotechnology potential of lactobacilli through comparative genomics of 213 strains and associated genera.</title>
        <authorList>
            <person name="Sun Z."/>
            <person name="Harris H.M."/>
            <person name="McCann A."/>
            <person name="Guo C."/>
            <person name="Argimon S."/>
            <person name="Zhang W."/>
            <person name="Yang X."/>
            <person name="Jeffery I.B."/>
            <person name="Cooney J.C."/>
            <person name="Kagawa T.F."/>
            <person name="Liu W."/>
            <person name="Song Y."/>
            <person name="Salvetti E."/>
            <person name="Wrobel A."/>
            <person name="Rasinkangas P."/>
            <person name="Parkhill J."/>
            <person name="Rea M.C."/>
            <person name="O'Sullivan O."/>
            <person name="Ritari J."/>
            <person name="Douillard F.P."/>
            <person name="Paul Ross R."/>
            <person name="Yang R."/>
            <person name="Briner A.E."/>
            <person name="Felis G.E."/>
            <person name="de Vos W.M."/>
            <person name="Barrangou R."/>
            <person name="Klaenhammer T.R."/>
            <person name="Caufield P.W."/>
            <person name="Cui Y."/>
            <person name="Zhang H."/>
            <person name="O'Toole P.W."/>
        </authorList>
    </citation>
    <scope>NUCLEOTIDE SEQUENCE [LARGE SCALE GENOMIC DNA]</scope>
    <source>
        <strain evidence="9 10">DSM 5661</strain>
    </source>
</reference>
<dbReference type="GO" id="GO:0008757">
    <property type="term" value="F:S-adenosylmethionine-dependent methyltransferase activity"/>
    <property type="evidence" value="ECO:0007669"/>
    <property type="project" value="InterPro"/>
</dbReference>
<dbReference type="PANTHER" id="PTHR22807:SF30">
    <property type="entry name" value="28S RRNA (CYTOSINE(4447)-C(5))-METHYLTRANSFERASE-RELATED"/>
    <property type="match status" value="1"/>
</dbReference>
<dbReference type="InterPro" id="IPR023267">
    <property type="entry name" value="RCMT"/>
</dbReference>
<dbReference type="SUPFAM" id="SSF53335">
    <property type="entry name" value="S-adenosyl-L-methionine-dependent methyltransferases"/>
    <property type="match status" value="1"/>
</dbReference>
<keyword evidence="5 7" id="KW-0949">S-adenosyl-L-methionine</keyword>
<dbReference type="NCBIfam" id="TIGR00446">
    <property type="entry name" value="nop2p"/>
    <property type="match status" value="1"/>
</dbReference>
<dbReference type="OrthoDB" id="9810297at2"/>
<feature type="binding site" evidence="7">
    <location>
        <position position="173"/>
    </location>
    <ligand>
        <name>S-adenosyl-L-methionine</name>
        <dbReference type="ChEBI" id="CHEBI:59789"/>
    </ligand>
</feature>
<dbReference type="Gene3D" id="3.30.70.1170">
    <property type="entry name" value="Sun protein, domain 3"/>
    <property type="match status" value="1"/>
</dbReference>
<dbReference type="PROSITE" id="PS01153">
    <property type="entry name" value="NOL1_NOP2_SUN"/>
    <property type="match status" value="1"/>
</dbReference>
<dbReference type="InterPro" id="IPR031341">
    <property type="entry name" value="Methyltr_RsmF_N"/>
</dbReference>
<evidence type="ECO:0000259" key="8">
    <source>
        <dbReference type="PROSITE" id="PS51686"/>
    </source>
</evidence>
<feature type="binding site" evidence="7">
    <location>
        <position position="155"/>
    </location>
    <ligand>
        <name>S-adenosyl-L-methionine</name>
        <dbReference type="ChEBI" id="CHEBI:59789"/>
    </ligand>
</feature>
<evidence type="ECO:0000256" key="3">
    <source>
        <dbReference type="ARBA" id="ARBA00022603"/>
    </source>
</evidence>
<comment type="caution">
    <text evidence="9">The sequence shown here is derived from an EMBL/GenBank/DDBJ whole genome shotgun (WGS) entry which is preliminary data.</text>
</comment>